<dbReference type="AlphaFoldDB" id="A0AAJ6VVD5"/>
<comment type="similarity">
    <text evidence="2">Belongs to the peptidase S28 family.</text>
</comment>
<comment type="function">
    <text evidence="13">Cleaves C-terminal amino acids linked to proline in peptides such as angiotensin II, III and des-Arg9-bradykinin. This cleavage occurs at acidic pH, but enzymatic activity is retained with some substrates at neutral pH.</text>
</comment>
<comment type="subcellular location">
    <subcellularLocation>
        <location evidence="1">Lysosome</location>
    </subcellularLocation>
</comment>
<dbReference type="InterPro" id="IPR029058">
    <property type="entry name" value="AB_hydrolase_fold"/>
</dbReference>
<protein>
    <recommendedName>
        <fullName evidence="15">Lysosomal Pro-X carboxypeptidase</fullName>
        <ecNumber evidence="14">3.4.16.2</ecNumber>
    </recommendedName>
    <alternativeName>
        <fullName evidence="17">Proline carboxypeptidase</fullName>
    </alternativeName>
    <alternativeName>
        <fullName evidence="16">Prolylcarboxypeptidase</fullName>
    </alternativeName>
</protein>
<dbReference type="EC" id="3.4.16.2" evidence="14"/>
<keyword evidence="19" id="KW-1185">Reference proteome</keyword>
<reference evidence="20" key="1">
    <citation type="submission" date="2025-08" db="UniProtKB">
        <authorList>
            <consortium name="RefSeq"/>
        </authorList>
    </citation>
    <scope>IDENTIFICATION</scope>
</reference>
<dbReference type="PANTHER" id="PTHR11010:SF120">
    <property type="entry name" value="LYSOSOMAL PRO-X CARBOXYPEPTIDASE"/>
    <property type="match status" value="1"/>
</dbReference>
<evidence type="ECO:0000313" key="19">
    <source>
        <dbReference type="Proteomes" id="UP000694867"/>
    </source>
</evidence>
<evidence type="ECO:0000256" key="16">
    <source>
        <dbReference type="ARBA" id="ARBA00076475"/>
    </source>
</evidence>
<organism evidence="19 20">
    <name type="scientific">Galendromus occidentalis</name>
    <name type="common">western predatory mite</name>
    <dbReference type="NCBI Taxonomy" id="34638"/>
    <lineage>
        <taxon>Eukaryota</taxon>
        <taxon>Metazoa</taxon>
        <taxon>Ecdysozoa</taxon>
        <taxon>Arthropoda</taxon>
        <taxon>Chelicerata</taxon>
        <taxon>Arachnida</taxon>
        <taxon>Acari</taxon>
        <taxon>Parasitiformes</taxon>
        <taxon>Mesostigmata</taxon>
        <taxon>Gamasina</taxon>
        <taxon>Phytoseioidea</taxon>
        <taxon>Phytoseiidae</taxon>
        <taxon>Typhlodrominae</taxon>
        <taxon>Galendromus</taxon>
    </lineage>
</organism>
<evidence type="ECO:0000256" key="18">
    <source>
        <dbReference type="SAM" id="SignalP"/>
    </source>
</evidence>
<sequence length="459" mass="51733">MKLLVCLFGLFASFAQGYDYQTFWFETKIDHFSFARNDSFKMRVLYSDKYFDSSEPGPVFFYTGNEGDIETFTNNTGLMWDWAADFKALLIFAEHRFYGKSMPFGDKSYDTYKQYGYLTAEQALADFADLIQHVKNNWPVKKVVAFGGSYGGMLSAWMRIKYPWLIDAAIAASAPILQFQDVTACGVFDKIVTKAFAKASERCADNIRRSWIALEKLGKDGENGSALIRENFRICQNVLPSNYTAVRDWLHDTYGNLAMINYPYGTNFLKKVPGHPVQVSCSFLDKDFHCDAELLKGVYQAINVFHNFSGDTQCNDVGNSGGDNISDAGWNIQTCNEMVMPFCGDGQEDMFYPYSWNFTQFRKDCEKKYGMTPDLNIARRMFGGRDISAASNIVFSNGDLDPWCGGGVLKQLNPTLPVVIIEGGAHHYDLRSASPLDTPAVISARNVEKEYIKLWIGAS</sequence>
<evidence type="ECO:0000256" key="17">
    <source>
        <dbReference type="ARBA" id="ARBA00076608"/>
    </source>
</evidence>
<dbReference type="GO" id="GO:0008239">
    <property type="term" value="F:dipeptidyl-peptidase activity"/>
    <property type="evidence" value="ECO:0007669"/>
    <property type="project" value="TreeGrafter"/>
</dbReference>
<comment type="subunit">
    <text evidence="3">Homodimer.</text>
</comment>
<evidence type="ECO:0000313" key="20">
    <source>
        <dbReference type="RefSeq" id="XP_003738697.1"/>
    </source>
</evidence>
<dbReference type="Proteomes" id="UP000694867">
    <property type="component" value="Unplaced"/>
</dbReference>
<evidence type="ECO:0000256" key="3">
    <source>
        <dbReference type="ARBA" id="ARBA00011738"/>
    </source>
</evidence>
<evidence type="ECO:0000256" key="7">
    <source>
        <dbReference type="ARBA" id="ARBA00022801"/>
    </source>
</evidence>
<keyword evidence="10" id="KW-0325">Glycoprotein</keyword>
<evidence type="ECO:0000256" key="4">
    <source>
        <dbReference type="ARBA" id="ARBA00022645"/>
    </source>
</evidence>
<keyword evidence="9" id="KW-1015">Disulfide bond</keyword>
<dbReference type="Gene3D" id="3.40.50.1820">
    <property type="entry name" value="alpha/beta hydrolase"/>
    <property type="match status" value="1"/>
</dbReference>
<keyword evidence="6 18" id="KW-0732">Signal</keyword>
<name>A0AAJ6VVD5_9ACAR</name>
<comment type="catalytic activity">
    <reaction evidence="12">
        <text>Cleavage of a -Pro-|-Xaa bond to release a C-terminal amino acid.</text>
        <dbReference type="EC" id="3.4.16.2"/>
    </reaction>
</comment>
<dbReference type="InterPro" id="IPR008758">
    <property type="entry name" value="Peptidase_S28"/>
</dbReference>
<dbReference type="FunFam" id="1.20.120.980:FF:000002">
    <property type="entry name" value="lysosomal Pro-X carboxypeptidase"/>
    <property type="match status" value="1"/>
</dbReference>
<keyword evidence="4 20" id="KW-0121">Carboxypeptidase</keyword>
<dbReference type="Gene3D" id="1.20.120.980">
    <property type="entry name" value="Serine carboxypeptidase S28, SKS domain"/>
    <property type="match status" value="1"/>
</dbReference>
<gene>
    <name evidence="20" type="primary">LOC100905415</name>
</gene>
<dbReference type="GO" id="GO:0004185">
    <property type="term" value="F:serine-type carboxypeptidase activity"/>
    <property type="evidence" value="ECO:0007669"/>
    <property type="project" value="UniProtKB-EC"/>
</dbReference>
<dbReference type="GeneID" id="100905415"/>
<keyword evidence="11" id="KW-0458">Lysosome</keyword>
<evidence type="ECO:0000256" key="12">
    <source>
        <dbReference type="ARBA" id="ARBA00052013"/>
    </source>
</evidence>
<evidence type="ECO:0000256" key="14">
    <source>
        <dbReference type="ARBA" id="ARBA00066456"/>
    </source>
</evidence>
<accession>A0AAJ6VVD5</accession>
<keyword evidence="8" id="KW-0865">Zymogen</keyword>
<dbReference type="RefSeq" id="XP_003738697.1">
    <property type="nucleotide sequence ID" value="XM_003738649.2"/>
</dbReference>
<evidence type="ECO:0000256" key="2">
    <source>
        <dbReference type="ARBA" id="ARBA00011079"/>
    </source>
</evidence>
<dbReference type="SUPFAM" id="SSF53474">
    <property type="entry name" value="alpha/beta-Hydrolases"/>
    <property type="match status" value="1"/>
</dbReference>
<evidence type="ECO:0000256" key="6">
    <source>
        <dbReference type="ARBA" id="ARBA00022729"/>
    </source>
</evidence>
<evidence type="ECO:0000256" key="8">
    <source>
        <dbReference type="ARBA" id="ARBA00023145"/>
    </source>
</evidence>
<feature type="signal peptide" evidence="18">
    <location>
        <begin position="1"/>
        <end position="17"/>
    </location>
</feature>
<dbReference type="GO" id="GO:0005764">
    <property type="term" value="C:lysosome"/>
    <property type="evidence" value="ECO:0007669"/>
    <property type="project" value="UniProtKB-SubCell"/>
</dbReference>
<evidence type="ECO:0000256" key="15">
    <source>
        <dbReference type="ARBA" id="ARBA00073691"/>
    </source>
</evidence>
<dbReference type="PANTHER" id="PTHR11010">
    <property type="entry name" value="PROTEASE S28 PRO-X CARBOXYPEPTIDASE-RELATED"/>
    <property type="match status" value="1"/>
</dbReference>
<feature type="chain" id="PRO_5042490447" description="Lysosomal Pro-X carboxypeptidase" evidence="18">
    <location>
        <begin position="18"/>
        <end position="459"/>
    </location>
</feature>
<dbReference type="InterPro" id="IPR042269">
    <property type="entry name" value="Ser_carbopepase_S28_SKS"/>
</dbReference>
<dbReference type="KEGG" id="goe:100905415"/>
<evidence type="ECO:0000256" key="13">
    <source>
        <dbReference type="ARBA" id="ARBA00059701"/>
    </source>
</evidence>
<evidence type="ECO:0000256" key="9">
    <source>
        <dbReference type="ARBA" id="ARBA00023157"/>
    </source>
</evidence>
<keyword evidence="5" id="KW-0645">Protease</keyword>
<evidence type="ECO:0000256" key="10">
    <source>
        <dbReference type="ARBA" id="ARBA00023180"/>
    </source>
</evidence>
<dbReference type="Pfam" id="PF05577">
    <property type="entry name" value="Peptidase_S28"/>
    <property type="match status" value="1"/>
</dbReference>
<keyword evidence="7" id="KW-0378">Hydrolase</keyword>
<dbReference type="GO" id="GO:0006508">
    <property type="term" value="P:proteolysis"/>
    <property type="evidence" value="ECO:0007669"/>
    <property type="project" value="UniProtKB-KW"/>
</dbReference>
<proteinExistence type="inferred from homology"/>
<evidence type="ECO:0000256" key="5">
    <source>
        <dbReference type="ARBA" id="ARBA00022670"/>
    </source>
</evidence>
<evidence type="ECO:0000256" key="1">
    <source>
        <dbReference type="ARBA" id="ARBA00004371"/>
    </source>
</evidence>
<evidence type="ECO:0000256" key="11">
    <source>
        <dbReference type="ARBA" id="ARBA00023228"/>
    </source>
</evidence>